<evidence type="ECO:0000313" key="4">
    <source>
        <dbReference type="EMBL" id="EPD29454.1"/>
    </source>
</evidence>
<evidence type="ECO:0000256" key="2">
    <source>
        <dbReference type="SAM" id="Phobius"/>
    </source>
</evidence>
<feature type="compositionally biased region" description="Polar residues" evidence="1">
    <location>
        <begin position="814"/>
        <end position="832"/>
    </location>
</feature>
<evidence type="ECO:0000256" key="1">
    <source>
        <dbReference type="SAM" id="MobiDB-lite"/>
    </source>
</evidence>
<accession>A0A9W5RCW0</accession>
<feature type="compositionally biased region" description="Polar residues" evidence="1">
    <location>
        <begin position="515"/>
        <end position="527"/>
    </location>
</feature>
<dbReference type="NCBIfam" id="NF038134">
    <property type="entry name" value="choice_anch_M"/>
    <property type="match status" value="2"/>
</dbReference>
<feature type="region of interest" description="Disordered" evidence="1">
    <location>
        <begin position="758"/>
        <end position="924"/>
    </location>
</feature>
<dbReference type="InterPro" id="IPR022435">
    <property type="entry name" value="Surface-anchored_actinobac"/>
</dbReference>
<feature type="compositionally biased region" description="Polar residues" evidence="1">
    <location>
        <begin position="545"/>
        <end position="565"/>
    </location>
</feature>
<keyword evidence="2" id="KW-0812">Transmembrane</keyword>
<feature type="compositionally biased region" description="Low complexity" evidence="1">
    <location>
        <begin position="786"/>
        <end position="796"/>
    </location>
</feature>
<feature type="chain" id="PRO_5040800040" evidence="3">
    <location>
        <begin position="25"/>
        <end position="960"/>
    </location>
</feature>
<reference evidence="4 5" key="1">
    <citation type="submission" date="2013-05" db="EMBL/GenBank/DDBJ databases">
        <title>The Genome Sequence of Actinomyces europaeus ACS-120-V-COL10B.</title>
        <authorList>
            <consortium name="The Broad Institute Genomics Platform"/>
            <person name="Earl A."/>
            <person name="Ward D."/>
            <person name="Feldgarden M."/>
            <person name="Gevers D."/>
            <person name="Saerens B."/>
            <person name="Vaneechoutte M."/>
            <person name="Walker B."/>
            <person name="Young S."/>
            <person name="Zeng Q."/>
            <person name="Gargeya S."/>
            <person name="Fitzgerald M."/>
            <person name="Haas B."/>
            <person name="Abouelleil A."/>
            <person name="Allen A.W."/>
            <person name="Alvarado L."/>
            <person name="Arachchi H.M."/>
            <person name="Berlin A.M."/>
            <person name="Chapman S.B."/>
            <person name="Gainer-Dewar J."/>
            <person name="Goldberg J."/>
            <person name="Griggs A."/>
            <person name="Gujja S."/>
            <person name="Hansen M."/>
            <person name="Howarth C."/>
            <person name="Imamovic A."/>
            <person name="Ireland A."/>
            <person name="Larimer J."/>
            <person name="McCowan C."/>
            <person name="Murphy C."/>
            <person name="Pearson M."/>
            <person name="Poon T.W."/>
            <person name="Priest M."/>
            <person name="Roberts A."/>
            <person name="Saif S."/>
            <person name="Shea T."/>
            <person name="Sisk P."/>
            <person name="Sykes S."/>
            <person name="Wortman J."/>
            <person name="Nusbaum C."/>
            <person name="Birren B."/>
        </authorList>
    </citation>
    <scope>NUCLEOTIDE SEQUENCE [LARGE SCALE GENOMIC DNA]</scope>
    <source>
        <strain evidence="4 5">ACS-120-V-Col10b</strain>
    </source>
</reference>
<dbReference type="AlphaFoldDB" id="A0A9W5RCW0"/>
<feature type="signal peptide" evidence="3">
    <location>
        <begin position="1"/>
        <end position="24"/>
    </location>
</feature>
<feature type="compositionally biased region" description="Gly residues" evidence="1">
    <location>
        <begin position="846"/>
        <end position="863"/>
    </location>
</feature>
<dbReference type="Proteomes" id="UP000014387">
    <property type="component" value="Unassembled WGS sequence"/>
</dbReference>
<name>A0A9W5RCW0_9ACTO</name>
<dbReference type="NCBIfam" id="TIGR03769">
    <property type="entry name" value="P_ac_wall_RPT"/>
    <property type="match status" value="2"/>
</dbReference>
<keyword evidence="5" id="KW-1185">Reference proteome</keyword>
<feature type="region of interest" description="Disordered" evidence="1">
    <location>
        <begin position="470"/>
        <end position="565"/>
    </location>
</feature>
<keyword evidence="2" id="KW-0472">Membrane</keyword>
<comment type="caution">
    <text evidence="4">The sequence shown here is derived from an EMBL/GenBank/DDBJ whole genome shotgun (WGS) entry which is preliminary data.</text>
</comment>
<feature type="transmembrane region" description="Helical" evidence="2">
    <location>
        <begin position="932"/>
        <end position="954"/>
    </location>
</feature>
<gene>
    <name evidence="4" type="ORF">HMPREF9238_01591</name>
</gene>
<feature type="compositionally biased region" description="Polar residues" evidence="1">
    <location>
        <begin position="884"/>
        <end position="913"/>
    </location>
</feature>
<keyword evidence="2" id="KW-1133">Transmembrane helix</keyword>
<organism evidence="4 5">
    <name type="scientific">Gleimia europaea ACS-120-V-Col10b</name>
    <dbReference type="NCBI Taxonomy" id="883069"/>
    <lineage>
        <taxon>Bacteria</taxon>
        <taxon>Bacillati</taxon>
        <taxon>Actinomycetota</taxon>
        <taxon>Actinomycetes</taxon>
        <taxon>Actinomycetales</taxon>
        <taxon>Actinomycetaceae</taxon>
        <taxon>Gleimia</taxon>
    </lineage>
</organism>
<evidence type="ECO:0000256" key="3">
    <source>
        <dbReference type="SAM" id="SignalP"/>
    </source>
</evidence>
<proteinExistence type="predicted"/>
<dbReference type="RefSeq" id="WP_016444915.1">
    <property type="nucleotide sequence ID" value="NZ_KE150267.1"/>
</dbReference>
<evidence type="ECO:0000313" key="5">
    <source>
        <dbReference type="Proteomes" id="UP000014387"/>
    </source>
</evidence>
<protein>
    <submittedName>
        <fullName evidence="4">Surface-anchored protein domain</fullName>
    </submittedName>
</protein>
<sequence>MRRLVSAAIAGLVLAAGITQPAMAGPDVGKTIMYNAHVDSPKVYWQGNNFTLNSDAGGQSLPIENTVNWLGRGYSISGSQLYSMDVPENGDLSFMGVEAGDMLYAAPAVNGRNNGPIWAGFGADTDIPIEKFRDSKFDLEIVGFNGPGRMEMLTYYEGYPIRRFLSSHDPHLRQTWVDPGNHTHNQTLFTKPGRYEVVFRATARDHQNRVVASAPQTLVWQVGGPNPESETLTDVVAAYNGAPETGTGQFSPQFTVEPNQDVKADGDDRLTSLTFTTGNPADTGTVVFYTDGFYLGEVPLQAGVAHWNELLGSQDLSLQAVFVPAIGAPSPRWITAPVEISRTIRSGSTSELGQFPEQIVRDPAPAFSTAEYAPTSPVVNFEFNASADHAAVSVLPEDKNLWFKVVGGAYEAGSAYPTCDIEFVSTPAHRTWNSGDWWDCFGDNMEVRLKLITPTTVSLSGAQAVFPLTEKRPQPVKLGQKTESETPGTSPTPDAPEVPGEPESPDAPVPGQPDSPEQSTPPSTNPTEPADPTRPSERPDPSEPTDPNTPSENPSDPNQSNSGSLANDVVKISHGHVDIGPAVVDGKMSVVINDDSREHAKTSVARTPESVTLQLLKNSKVKRSAKAFNDPVFDFMGPRGTELFVSPMQQKNGIVWPGFSSEHIDRAAFPRGVEFEISQKSAPAGSSWWLFTHDSFNGLDMIASAQKAGQIDAPEPLHKHVYWAFNKAGTYVLTVSVSGSDAAGKDFRSSADIRFKVGEEGEGGSSNSPANPHAPALPGDGGEGNDGSSDTGSGAAQPGGSGQAPSRKPDSSKPAGSTEPTRPSSDVATSPNGVLPPQNPAPTGANGFGAGNAGLTGSRGGGAAVTPSPITALSGLPAAEGLQPDTSSDAETTGTNEPPGSTSPLASDSSDVAGQSVFGASPVSSADHARRISVPLIIIVASSIVALAAGGVLLKRRFVD</sequence>
<keyword evidence="3" id="KW-0732">Signal</keyword>
<dbReference type="EMBL" id="AGWN01000003">
    <property type="protein sequence ID" value="EPD29454.1"/>
    <property type="molecule type" value="Genomic_DNA"/>
</dbReference>